<feature type="domain" description="VOC" evidence="2">
    <location>
        <begin position="54"/>
        <end position="193"/>
    </location>
</feature>
<keyword evidence="1" id="KW-0472">Membrane</keyword>
<dbReference type="Proteomes" id="UP001153069">
    <property type="component" value="Unassembled WGS sequence"/>
</dbReference>
<dbReference type="Pfam" id="PF00903">
    <property type="entry name" value="Glyoxalase"/>
    <property type="match status" value="1"/>
</dbReference>
<dbReference type="InterPro" id="IPR004360">
    <property type="entry name" value="Glyas_Fos-R_dOase_dom"/>
</dbReference>
<comment type="caution">
    <text evidence="3">The sequence shown here is derived from an EMBL/GenBank/DDBJ whole genome shotgun (WGS) entry which is preliminary data.</text>
</comment>
<dbReference type="OrthoDB" id="427284at2759"/>
<organism evidence="3 4">
    <name type="scientific">Seminavis robusta</name>
    <dbReference type="NCBI Taxonomy" id="568900"/>
    <lineage>
        <taxon>Eukaryota</taxon>
        <taxon>Sar</taxon>
        <taxon>Stramenopiles</taxon>
        <taxon>Ochrophyta</taxon>
        <taxon>Bacillariophyta</taxon>
        <taxon>Bacillariophyceae</taxon>
        <taxon>Bacillariophycidae</taxon>
        <taxon>Naviculales</taxon>
        <taxon>Naviculaceae</taxon>
        <taxon>Seminavis</taxon>
    </lineage>
</organism>
<proteinExistence type="predicted"/>
<feature type="transmembrane region" description="Helical" evidence="1">
    <location>
        <begin position="232"/>
        <end position="253"/>
    </location>
</feature>
<keyword evidence="3" id="KW-0560">Oxidoreductase</keyword>
<evidence type="ECO:0000256" key="1">
    <source>
        <dbReference type="SAM" id="Phobius"/>
    </source>
</evidence>
<dbReference type="PROSITE" id="PS51819">
    <property type="entry name" value="VOC"/>
    <property type="match status" value="1"/>
</dbReference>
<dbReference type="Gene3D" id="3.10.180.10">
    <property type="entry name" value="2,3-Dihydroxybiphenyl 1,2-Dioxygenase, domain 1"/>
    <property type="match status" value="1"/>
</dbReference>
<reference evidence="3" key="1">
    <citation type="submission" date="2020-06" db="EMBL/GenBank/DDBJ databases">
        <authorList>
            <consortium name="Plant Systems Biology data submission"/>
        </authorList>
    </citation>
    <scope>NUCLEOTIDE SEQUENCE</scope>
    <source>
        <strain evidence="3">D6</strain>
    </source>
</reference>
<dbReference type="InterPro" id="IPR037523">
    <property type="entry name" value="VOC_core"/>
</dbReference>
<keyword evidence="1" id="KW-1133">Transmembrane helix</keyword>
<name>A0A9N8DQA4_9STRA</name>
<gene>
    <name evidence="3" type="ORF">SEMRO_275_G105800.1</name>
</gene>
<dbReference type="InterPro" id="IPR029068">
    <property type="entry name" value="Glyas_Bleomycin-R_OHBP_Dase"/>
</dbReference>
<evidence type="ECO:0000259" key="2">
    <source>
        <dbReference type="PROSITE" id="PS51819"/>
    </source>
</evidence>
<dbReference type="SUPFAM" id="SSF54593">
    <property type="entry name" value="Glyoxalase/Bleomycin resistance protein/Dihydroxybiphenyl dioxygenase"/>
    <property type="match status" value="1"/>
</dbReference>
<evidence type="ECO:0000313" key="3">
    <source>
        <dbReference type="EMBL" id="CAB9506694.1"/>
    </source>
</evidence>
<dbReference type="AlphaFoldDB" id="A0A9N8DQA4"/>
<keyword evidence="4" id="KW-1185">Reference proteome</keyword>
<accession>A0A9N8DQA4</accession>
<protein>
    <submittedName>
        <fullName evidence="3">Glyoxalase bleomycin resistance protein dioxygenase</fullName>
    </submittedName>
</protein>
<dbReference type="GO" id="GO:0051213">
    <property type="term" value="F:dioxygenase activity"/>
    <property type="evidence" value="ECO:0007669"/>
    <property type="project" value="UniProtKB-KW"/>
</dbReference>
<evidence type="ECO:0000313" key="4">
    <source>
        <dbReference type="Proteomes" id="UP001153069"/>
    </source>
</evidence>
<dbReference type="EMBL" id="CAICTM010000274">
    <property type="protein sequence ID" value="CAB9506694.1"/>
    <property type="molecule type" value="Genomic_DNA"/>
</dbReference>
<keyword evidence="1" id="KW-0812">Transmembrane</keyword>
<sequence length="263" mass="29547">MINKIAVSLSLTLLCWQTLLIQSFRFVRPRLSLSRHPRRGMATPSITDWQSDLRFSHVDIIVDDLQDFIQKWCPRLGMVPSNVQTWGGPNDPTWSEFVFVFDQYTGALIFMVVEGKKGAHVDILNKYGHGAIYRLCFKTDDLEACFDHLKATGTNVTNLEGEPFHTFQNVLDSGKRILWLEREGELSMEILTAPIIDAGCEKLRQEVGLLLSTTAVTKSSTKTDEAMQHKRWHFGLGAVAAVGASFLVGVFVGRASLMFPKRS</sequence>
<keyword evidence="3" id="KW-0223">Dioxygenase</keyword>